<dbReference type="GO" id="GO:0046872">
    <property type="term" value="F:metal ion binding"/>
    <property type="evidence" value="ECO:0007669"/>
    <property type="project" value="InterPro"/>
</dbReference>
<comment type="caution">
    <text evidence="2">The sequence shown here is derived from an EMBL/GenBank/DDBJ whole genome shotgun (WGS) entry which is preliminary data.</text>
</comment>
<dbReference type="Pfam" id="PF02655">
    <property type="entry name" value="ATP-grasp_3"/>
    <property type="match status" value="1"/>
</dbReference>
<name>A0A644V555_9ZZZZ</name>
<dbReference type="InterPro" id="IPR003806">
    <property type="entry name" value="ATP-grasp_PylC-type"/>
</dbReference>
<sequence>MKVLIAEYTAVHDPALAPEGQAMVSALKKSFEACGHTVVMPSGIDFDSEIARLAPECDYGLVIAPDEYLAKYTHTLELATHNIGSDSTAIAVCASKRLSAKLLAKIGIDVPAEVSADFPGKRVIKPVKGAGSVGVRIAKDGEVPGEGEMSVEYLEGEHFSVSIVGSRVVGEACGFYSGLPPTFLTINRQFCEVGEDGRFVYKGGETPVHPAREAEMIEIAKKAIETLGCQGYVGLDMVVGEKIWVVDVNPRPTMSVLGIVHVIEEEIADVLLKATVGLPPECVHYNGRIAKYDDVGGVTVE</sequence>
<feature type="domain" description="ATP-grasp" evidence="1">
    <location>
        <begin position="77"/>
        <end position="276"/>
    </location>
</feature>
<reference evidence="2" key="1">
    <citation type="submission" date="2019-08" db="EMBL/GenBank/DDBJ databases">
        <authorList>
            <person name="Kucharzyk K."/>
            <person name="Murdoch R.W."/>
            <person name="Higgins S."/>
            <person name="Loffler F."/>
        </authorList>
    </citation>
    <scope>NUCLEOTIDE SEQUENCE</scope>
</reference>
<dbReference type="EMBL" id="VSSQ01000222">
    <property type="protein sequence ID" value="MPL86468.1"/>
    <property type="molecule type" value="Genomic_DNA"/>
</dbReference>
<dbReference type="PROSITE" id="PS50975">
    <property type="entry name" value="ATP_GRASP"/>
    <property type="match status" value="1"/>
</dbReference>
<organism evidence="2">
    <name type="scientific">bioreactor metagenome</name>
    <dbReference type="NCBI Taxonomy" id="1076179"/>
    <lineage>
        <taxon>unclassified sequences</taxon>
        <taxon>metagenomes</taxon>
        <taxon>ecological metagenomes</taxon>
    </lineage>
</organism>
<proteinExistence type="predicted"/>
<dbReference type="PIRSF" id="PIRSF016766">
    <property type="entry name" value="UCP016766_ATPgrasp"/>
    <property type="match status" value="1"/>
</dbReference>
<protein>
    <recommendedName>
        <fullName evidence="1">ATP-grasp domain-containing protein</fullName>
    </recommendedName>
</protein>
<dbReference type="Gene3D" id="3.30.470.20">
    <property type="entry name" value="ATP-grasp fold, B domain"/>
    <property type="match status" value="1"/>
</dbReference>
<evidence type="ECO:0000313" key="2">
    <source>
        <dbReference type="EMBL" id="MPL86468.1"/>
    </source>
</evidence>
<dbReference type="InterPro" id="IPR011761">
    <property type="entry name" value="ATP-grasp"/>
</dbReference>
<dbReference type="InterPro" id="IPR024710">
    <property type="entry name" value="MfnD"/>
</dbReference>
<dbReference type="GO" id="GO:0005524">
    <property type="term" value="F:ATP binding"/>
    <property type="evidence" value="ECO:0007669"/>
    <property type="project" value="InterPro"/>
</dbReference>
<dbReference type="Gene3D" id="2.30.36.100">
    <property type="match status" value="1"/>
</dbReference>
<gene>
    <name evidence="2" type="ORF">SDC9_32448</name>
</gene>
<dbReference type="Gene3D" id="3.40.50.11770">
    <property type="match status" value="1"/>
</dbReference>
<accession>A0A644V555</accession>
<evidence type="ECO:0000259" key="1">
    <source>
        <dbReference type="PROSITE" id="PS50975"/>
    </source>
</evidence>
<dbReference type="AlphaFoldDB" id="A0A644V555"/>
<dbReference type="SUPFAM" id="SSF56059">
    <property type="entry name" value="Glutathione synthetase ATP-binding domain-like"/>
    <property type="match status" value="1"/>
</dbReference>